<name>A0A1V0NID2_LACLL</name>
<dbReference type="Proteomes" id="UP000192085">
    <property type="component" value="Chromosome"/>
</dbReference>
<organism evidence="1 2">
    <name type="scientific">Lactococcus lactis subsp. lactis</name>
    <name type="common">Streptococcus lactis</name>
    <dbReference type="NCBI Taxonomy" id="1360"/>
    <lineage>
        <taxon>Bacteria</taxon>
        <taxon>Bacillati</taxon>
        <taxon>Bacillota</taxon>
        <taxon>Bacilli</taxon>
        <taxon>Lactobacillales</taxon>
        <taxon>Streptococcaceae</taxon>
        <taxon>Lactococcus</taxon>
    </lineage>
</organism>
<reference evidence="1 2" key="1">
    <citation type="journal article" date="2017" name="BMC Genomics">
        <title>Comparative and functional genomics of the Lactococcus lactis taxon; insights into evolution and niche adaptation.</title>
        <authorList>
            <person name="Kelleher P."/>
            <person name="Bottacini F."/>
            <person name="Mahony J."/>
            <person name="Kilcawley K.N."/>
            <person name="van Sinderen D."/>
        </authorList>
    </citation>
    <scope>NUCLEOTIDE SEQUENCE [LARGE SCALE GENOMIC DNA]</scope>
    <source>
        <strain evidence="1 2">275</strain>
    </source>
</reference>
<protein>
    <submittedName>
        <fullName evidence="1">Prophage protein</fullName>
    </submittedName>
</protein>
<gene>
    <name evidence="1" type="ORF">LL275_2028</name>
</gene>
<evidence type="ECO:0000313" key="2">
    <source>
        <dbReference type="Proteomes" id="UP000192085"/>
    </source>
</evidence>
<dbReference type="AlphaFoldDB" id="A0A1V0NID2"/>
<dbReference type="RefSeq" id="WP_014570539.1">
    <property type="nucleotide sequence ID" value="NZ_CAKMCT010000041.1"/>
</dbReference>
<dbReference type="EMBL" id="CP015897">
    <property type="protein sequence ID" value="ARD99655.1"/>
    <property type="molecule type" value="Genomic_DNA"/>
</dbReference>
<evidence type="ECO:0000313" key="1">
    <source>
        <dbReference type="EMBL" id="ARD99655.1"/>
    </source>
</evidence>
<dbReference type="Pfam" id="PF07852">
    <property type="entry name" value="DUF1642"/>
    <property type="match status" value="1"/>
</dbReference>
<proteinExistence type="predicted"/>
<sequence length="224" mass="25952">MTKFEEKLEKLPIKNIEHPIGDTKYYAAVHVKTLIAQADEEYQELFDKYSNLNDSYEKEVIRSSKLESQIIDLKSQLQQQALPVVPEEVDKAIKYLKTQNNFATLTDLKNLDILTEKGFWWLNDFQFKDRRFGFGGLNNKLFILSHLAITGYQVEKPQLFYIDLPKVFGLSDSTSDSTFVSKAESGIILEFTKGKDYALKLTEQEIKSIDERYWQFAVPVEDGE</sequence>
<dbReference type="InterPro" id="IPR012865">
    <property type="entry name" value="DUF1642"/>
</dbReference>
<accession>A0A1V0NID2</accession>